<dbReference type="HOGENOM" id="CLU_3068408_0_0_1"/>
<dbReference type="AlphaFoldDB" id="G2YCV4"/>
<organism evidence="1 2">
    <name type="scientific">Botryotinia fuckeliana (strain T4)</name>
    <name type="common">Noble rot fungus</name>
    <name type="synonym">Botrytis cinerea</name>
    <dbReference type="NCBI Taxonomy" id="999810"/>
    <lineage>
        <taxon>Eukaryota</taxon>
        <taxon>Fungi</taxon>
        <taxon>Dikarya</taxon>
        <taxon>Ascomycota</taxon>
        <taxon>Pezizomycotina</taxon>
        <taxon>Leotiomycetes</taxon>
        <taxon>Helotiales</taxon>
        <taxon>Sclerotiniaceae</taxon>
        <taxon>Botrytis</taxon>
    </lineage>
</organism>
<protein>
    <submittedName>
        <fullName evidence="1">Uncharacterized protein</fullName>
    </submittedName>
</protein>
<dbReference type="Proteomes" id="UP000008177">
    <property type="component" value="Unplaced contigs"/>
</dbReference>
<dbReference type="InParanoid" id="G2YCV4"/>
<evidence type="ECO:0000313" key="2">
    <source>
        <dbReference type="Proteomes" id="UP000008177"/>
    </source>
</evidence>
<evidence type="ECO:0000313" key="1">
    <source>
        <dbReference type="EMBL" id="CCD49602.1"/>
    </source>
</evidence>
<sequence length="53" mass="5267">MAARNRLFSGATPRRFQLRLPDAVLADGGCGGIAAGGFIAGGTAMGGRVFGAE</sequence>
<gene>
    <name evidence="1" type="ORF">BofuT4_uP097100.1</name>
</gene>
<accession>G2YCV4</accession>
<proteinExistence type="predicted"/>
<reference evidence="2" key="1">
    <citation type="journal article" date="2011" name="PLoS Genet.">
        <title>Genomic analysis of the necrotrophic fungal pathogens Sclerotinia sclerotiorum and Botrytis cinerea.</title>
        <authorList>
            <person name="Amselem J."/>
            <person name="Cuomo C.A."/>
            <person name="van Kan J.A."/>
            <person name="Viaud M."/>
            <person name="Benito E.P."/>
            <person name="Couloux A."/>
            <person name="Coutinho P.M."/>
            <person name="de Vries R.P."/>
            <person name="Dyer P.S."/>
            <person name="Fillinger S."/>
            <person name="Fournier E."/>
            <person name="Gout L."/>
            <person name="Hahn M."/>
            <person name="Kohn L."/>
            <person name="Lapalu N."/>
            <person name="Plummer K.M."/>
            <person name="Pradier J.M."/>
            <person name="Quevillon E."/>
            <person name="Sharon A."/>
            <person name="Simon A."/>
            <person name="ten Have A."/>
            <person name="Tudzynski B."/>
            <person name="Tudzynski P."/>
            <person name="Wincker P."/>
            <person name="Andrew M."/>
            <person name="Anthouard V."/>
            <person name="Beever R.E."/>
            <person name="Beffa R."/>
            <person name="Benoit I."/>
            <person name="Bouzid O."/>
            <person name="Brault B."/>
            <person name="Chen Z."/>
            <person name="Choquer M."/>
            <person name="Collemare J."/>
            <person name="Cotton P."/>
            <person name="Danchin E.G."/>
            <person name="Da Silva C."/>
            <person name="Gautier A."/>
            <person name="Giraud C."/>
            <person name="Giraud T."/>
            <person name="Gonzalez C."/>
            <person name="Grossetete S."/>
            <person name="Guldener U."/>
            <person name="Henrissat B."/>
            <person name="Howlett B.J."/>
            <person name="Kodira C."/>
            <person name="Kretschmer M."/>
            <person name="Lappartient A."/>
            <person name="Leroch M."/>
            <person name="Levis C."/>
            <person name="Mauceli E."/>
            <person name="Neuveglise C."/>
            <person name="Oeser B."/>
            <person name="Pearson M."/>
            <person name="Poulain J."/>
            <person name="Poussereau N."/>
            <person name="Quesneville H."/>
            <person name="Rascle C."/>
            <person name="Schumacher J."/>
            <person name="Segurens B."/>
            <person name="Sexton A."/>
            <person name="Silva E."/>
            <person name="Sirven C."/>
            <person name="Soanes D.M."/>
            <person name="Talbot N.J."/>
            <person name="Templeton M."/>
            <person name="Yandava C."/>
            <person name="Yarden O."/>
            <person name="Zeng Q."/>
            <person name="Rollins J.A."/>
            <person name="Lebrun M.H."/>
            <person name="Dickman M."/>
        </authorList>
    </citation>
    <scope>NUCLEOTIDE SEQUENCE [LARGE SCALE GENOMIC DNA]</scope>
    <source>
        <strain evidence="2">T4</strain>
    </source>
</reference>
<dbReference type="EMBL" id="FQ790320">
    <property type="protein sequence ID" value="CCD49602.1"/>
    <property type="molecule type" value="Genomic_DNA"/>
</dbReference>
<name>G2YCV4_BOTF4</name>